<dbReference type="Proteomes" id="UP000002384">
    <property type="component" value="Chromosome"/>
</dbReference>
<sequence length="123" mass="13361">MQLTLLIKKPILSLIGVVTIIGLGILPSAMAQNQDPLPEEVVNAIASKTIEKFNNSSCQDLAASMAAKKSGQGNSGQESLKDQLTARFFEMLRENPQLTEQFFSQISTPVLTKLFQCGLIPPQ</sequence>
<evidence type="ECO:0000313" key="1">
    <source>
        <dbReference type="EMBL" id="ACK72217.1"/>
    </source>
</evidence>
<dbReference type="AlphaFoldDB" id="B7KJD3"/>
<dbReference type="KEGG" id="cyc:PCC7424_3836"/>
<proteinExistence type="predicted"/>
<dbReference type="HOGENOM" id="CLU_2011457_0_0_3"/>
<reference evidence="2" key="1">
    <citation type="journal article" date="2011" name="MBio">
        <title>Novel metabolic attributes of the genus Cyanothece, comprising a group of unicellular nitrogen-fixing Cyanobacteria.</title>
        <authorList>
            <person name="Bandyopadhyay A."/>
            <person name="Elvitigala T."/>
            <person name="Welsh E."/>
            <person name="Stockel J."/>
            <person name="Liberton M."/>
            <person name="Min H."/>
            <person name="Sherman L.A."/>
            <person name="Pakrasi H.B."/>
        </authorList>
    </citation>
    <scope>NUCLEOTIDE SEQUENCE [LARGE SCALE GENOMIC DNA]</scope>
    <source>
        <strain evidence="2">PCC 7424</strain>
    </source>
</reference>
<evidence type="ECO:0000313" key="2">
    <source>
        <dbReference type="Proteomes" id="UP000002384"/>
    </source>
</evidence>
<organism evidence="1 2">
    <name type="scientific">Gloeothece citriformis (strain PCC 7424)</name>
    <name type="common">Cyanothece sp. (strain PCC 7424)</name>
    <dbReference type="NCBI Taxonomy" id="65393"/>
    <lineage>
        <taxon>Bacteria</taxon>
        <taxon>Bacillati</taxon>
        <taxon>Cyanobacteriota</taxon>
        <taxon>Cyanophyceae</taxon>
        <taxon>Oscillatoriophycideae</taxon>
        <taxon>Chroococcales</taxon>
        <taxon>Aphanothecaceae</taxon>
        <taxon>Gloeothece</taxon>
        <taxon>Gloeothece citriformis</taxon>
    </lineage>
</organism>
<dbReference type="EMBL" id="CP001291">
    <property type="protein sequence ID" value="ACK72217.1"/>
    <property type="molecule type" value="Genomic_DNA"/>
</dbReference>
<keyword evidence="2" id="KW-1185">Reference proteome</keyword>
<dbReference type="RefSeq" id="WP_015955809.1">
    <property type="nucleotide sequence ID" value="NC_011729.1"/>
</dbReference>
<protein>
    <submittedName>
        <fullName evidence="1">Uncharacterized protein</fullName>
    </submittedName>
</protein>
<name>B7KJD3_GLOC7</name>
<dbReference type="STRING" id="65393.PCC7424_3836"/>
<gene>
    <name evidence="1" type="ordered locus">PCC7424_3836</name>
</gene>
<dbReference type="eggNOG" id="ENOG5031DD7">
    <property type="taxonomic scope" value="Bacteria"/>
</dbReference>
<accession>B7KJD3</accession>
<dbReference type="OrthoDB" id="565297at2"/>